<sequence>MPPSRTHIHDTALTYLTHHPDERPALAPLFTALAAPDDPTHRTTLPAHVTCSAVVIDHDTRILHVHHRATGKHLTPGGHIEPTDTTLTAAALRELHEETGLPPTTVTPFLELDGIPLDIDVHTIDANPAKAEPQHLHIDFRYAFRLTAPHPIVLQADEVTGHQWRSLSRVPAPSLRIKLARLAFQQRRS</sequence>
<dbReference type="PANTHER" id="PTHR43736:SF1">
    <property type="entry name" value="DIHYDRONEOPTERIN TRIPHOSPHATE DIPHOSPHATASE"/>
    <property type="match status" value="1"/>
</dbReference>
<dbReference type="GO" id="GO:0016787">
    <property type="term" value="F:hydrolase activity"/>
    <property type="evidence" value="ECO:0007669"/>
    <property type="project" value="UniProtKB-KW"/>
</dbReference>
<reference evidence="3 4" key="1">
    <citation type="submission" date="2024-12" db="EMBL/GenBank/DDBJ databases">
        <title>Forecasting of Potato common scab and diversities of Pathogenic streptomyces spp. in china.</title>
        <authorList>
            <person name="Handique U."/>
            <person name="Wu J."/>
        </authorList>
    </citation>
    <scope>NUCLEOTIDE SEQUENCE [LARGE SCALE GENOMIC DNA]</scope>
    <source>
        <strain evidence="3 4">ZRIMU1530</strain>
    </source>
</reference>
<name>A0ABW9I646_9ACTN</name>
<comment type="similarity">
    <text evidence="1">Belongs to the Nudix hydrolase family.</text>
</comment>
<evidence type="ECO:0000313" key="3">
    <source>
        <dbReference type="EMBL" id="MFM9615820.1"/>
    </source>
</evidence>
<feature type="domain" description="Nudix hydrolase" evidence="2">
    <location>
        <begin position="46"/>
        <end position="188"/>
    </location>
</feature>
<gene>
    <name evidence="3" type="ORF">ACKI18_44975</name>
</gene>
<dbReference type="EMBL" id="JBJVNI010000041">
    <property type="protein sequence ID" value="MFM9615820.1"/>
    <property type="molecule type" value="Genomic_DNA"/>
</dbReference>
<dbReference type="Gene3D" id="3.90.79.10">
    <property type="entry name" value="Nucleoside Triphosphate Pyrophosphohydrolase"/>
    <property type="match status" value="1"/>
</dbReference>
<dbReference type="RefSeq" id="WP_409124064.1">
    <property type="nucleotide sequence ID" value="NZ_JBJVNI010000041.1"/>
</dbReference>
<accession>A0ABW9I646</accession>
<dbReference type="PROSITE" id="PS51462">
    <property type="entry name" value="NUDIX"/>
    <property type="match status" value="1"/>
</dbReference>
<dbReference type="InterPro" id="IPR000086">
    <property type="entry name" value="NUDIX_hydrolase_dom"/>
</dbReference>
<organism evidence="3 4">
    <name type="scientific">Streptomyces niveiscabiei</name>
    <dbReference type="NCBI Taxonomy" id="164115"/>
    <lineage>
        <taxon>Bacteria</taxon>
        <taxon>Bacillati</taxon>
        <taxon>Actinomycetota</taxon>
        <taxon>Actinomycetes</taxon>
        <taxon>Kitasatosporales</taxon>
        <taxon>Streptomycetaceae</taxon>
        <taxon>Streptomyces</taxon>
    </lineage>
</organism>
<dbReference type="PANTHER" id="PTHR43736">
    <property type="entry name" value="ADP-RIBOSE PYROPHOSPHATASE"/>
    <property type="match status" value="1"/>
</dbReference>
<evidence type="ECO:0000256" key="1">
    <source>
        <dbReference type="ARBA" id="ARBA00005582"/>
    </source>
</evidence>
<keyword evidence="3" id="KW-0378">Hydrolase</keyword>
<proteinExistence type="inferred from homology"/>
<protein>
    <submittedName>
        <fullName evidence="3">NUDIX hydrolase</fullName>
    </submittedName>
</protein>
<dbReference type="CDD" id="cd03674">
    <property type="entry name" value="NUDIX_Hydrolase"/>
    <property type="match status" value="1"/>
</dbReference>
<dbReference type="SUPFAM" id="SSF55811">
    <property type="entry name" value="Nudix"/>
    <property type="match status" value="1"/>
</dbReference>
<comment type="caution">
    <text evidence="3">The sequence shown here is derived from an EMBL/GenBank/DDBJ whole genome shotgun (WGS) entry which is preliminary data.</text>
</comment>
<dbReference type="Proteomes" id="UP001631957">
    <property type="component" value="Unassembled WGS sequence"/>
</dbReference>
<evidence type="ECO:0000313" key="4">
    <source>
        <dbReference type="Proteomes" id="UP001631957"/>
    </source>
</evidence>
<keyword evidence="4" id="KW-1185">Reference proteome</keyword>
<dbReference type="InterPro" id="IPR015797">
    <property type="entry name" value="NUDIX_hydrolase-like_dom_sf"/>
</dbReference>
<evidence type="ECO:0000259" key="2">
    <source>
        <dbReference type="PROSITE" id="PS51462"/>
    </source>
</evidence>
<dbReference type="Pfam" id="PF00293">
    <property type="entry name" value="NUDIX"/>
    <property type="match status" value="1"/>
</dbReference>